<evidence type="ECO:0000256" key="1">
    <source>
        <dbReference type="SAM" id="MobiDB-lite"/>
    </source>
</evidence>
<feature type="compositionally biased region" description="Polar residues" evidence="1">
    <location>
        <begin position="71"/>
        <end position="92"/>
    </location>
</feature>
<evidence type="ECO:0000313" key="3">
    <source>
        <dbReference type="Proteomes" id="UP000053237"/>
    </source>
</evidence>
<dbReference type="AlphaFoldDB" id="A0A024FUS7"/>
<comment type="caution">
    <text evidence="2">The sequence shown here is derived from an EMBL/GenBank/DDBJ whole genome shotgun (WGS) entry which is preliminary data.</text>
</comment>
<protein>
    <submittedName>
        <fullName evidence="2">Uncharacterized protein</fullName>
    </submittedName>
</protein>
<accession>A0A024FUS7</accession>
<reference evidence="2 3" key="1">
    <citation type="submission" date="2012-05" db="EMBL/GenBank/DDBJ databases">
        <title>Recombination and specialization in a pathogen metapopulation.</title>
        <authorList>
            <person name="Gardiner A."/>
            <person name="Kemen E."/>
            <person name="Schultz-Larsen T."/>
            <person name="MacLean D."/>
            <person name="Van Oosterhout C."/>
            <person name="Jones J.D.G."/>
        </authorList>
    </citation>
    <scope>NUCLEOTIDE SEQUENCE [LARGE SCALE GENOMIC DNA]</scope>
    <source>
        <strain evidence="2 3">Ac Nc2</strain>
    </source>
</reference>
<dbReference type="Proteomes" id="UP000053237">
    <property type="component" value="Unassembled WGS sequence"/>
</dbReference>
<gene>
    <name evidence="2" type="ORF">BN9_112170</name>
</gene>
<name>A0A024FUS7_9STRA</name>
<evidence type="ECO:0000313" key="2">
    <source>
        <dbReference type="EMBL" id="CCI10672.1"/>
    </source>
</evidence>
<sequence>MRFSSFESVFSEYFSTCSSKHYDVDRFLRNRSAKMTVFPFSITDTLLVFDSEDAKWLEWEDLLALFRPSTVTPDNESMASVPGSNSLSTQKSSARKKEKGILRGIRPSRHKDRRCSSLFKSHHLCQAW</sequence>
<organism evidence="2 3">
    <name type="scientific">Albugo candida</name>
    <dbReference type="NCBI Taxonomy" id="65357"/>
    <lineage>
        <taxon>Eukaryota</taxon>
        <taxon>Sar</taxon>
        <taxon>Stramenopiles</taxon>
        <taxon>Oomycota</taxon>
        <taxon>Peronosporomycetes</taxon>
        <taxon>Albuginales</taxon>
        <taxon>Albuginaceae</taxon>
        <taxon>Albugo</taxon>
    </lineage>
</organism>
<keyword evidence="3" id="KW-1185">Reference proteome</keyword>
<dbReference type="EMBL" id="CAIX01000342">
    <property type="protein sequence ID" value="CCI10672.1"/>
    <property type="molecule type" value="Genomic_DNA"/>
</dbReference>
<feature type="region of interest" description="Disordered" evidence="1">
    <location>
        <begin position="71"/>
        <end position="113"/>
    </location>
</feature>
<proteinExistence type="predicted"/>
<dbReference type="InParanoid" id="A0A024FUS7"/>